<reference evidence="4 5" key="1">
    <citation type="journal article" date="2016" name="Nat. Commun.">
        <title>Thousands of microbial genomes shed light on interconnected biogeochemical processes in an aquifer system.</title>
        <authorList>
            <person name="Anantharaman K."/>
            <person name="Brown C.T."/>
            <person name="Hug L.A."/>
            <person name="Sharon I."/>
            <person name="Castelle C.J."/>
            <person name="Probst A.J."/>
            <person name="Thomas B.C."/>
            <person name="Singh A."/>
            <person name="Wilkins M.J."/>
            <person name="Karaoz U."/>
            <person name="Brodie E.L."/>
            <person name="Williams K.H."/>
            <person name="Hubbard S.S."/>
            <person name="Banfield J.F."/>
        </authorList>
    </citation>
    <scope>NUCLEOTIDE SEQUENCE [LARGE SCALE GENOMIC DNA]</scope>
</reference>
<evidence type="ECO:0000256" key="2">
    <source>
        <dbReference type="ARBA" id="ARBA00022679"/>
    </source>
</evidence>
<accession>A0A1F7XA65</accession>
<dbReference type="Gene3D" id="2.115.10.20">
    <property type="entry name" value="Glycosyl hydrolase domain, family 43"/>
    <property type="match status" value="1"/>
</dbReference>
<evidence type="ECO:0000256" key="1">
    <source>
        <dbReference type="ARBA" id="ARBA00022676"/>
    </source>
</evidence>
<keyword evidence="1" id="KW-0328">Glycosyltransferase</keyword>
<gene>
    <name evidence="4" type="ORF">A2V80_02670</name>
</gene>
<dbReference type="SUPFAM" id="SSF75005">
    <property type="entry name" value="Arabinanase/levansucrase/invertase"/>
    <property type="match status" value="1"/>
</dbReference>
<keyword evidence="2" id="KW-0808">Transferase</keyword>
<name>A0A1F7XA65_9BACT</name>
<comment type="caution">
    <text evidence="4">The sequence shown here is derived from an EMBL/GenBank/DDBJ whole genome shotgun (WGS) entry which is preliminary data.</text>
</comment>
<organism evidence="4 5">
    <name type="scientific">Candidatus Woesebacteria bacterium RBG_16_39_8b</name>
    <dbReference type="NCBI Taxonomy" id="1802482"/>
    <lineage>
        <taxon>Bacteria</taxon>
        <taxon>Candidatus Woeseibacteriota</taxon>
    </lineage>
</organism>
<dbReference type="InterPro" id="IPR007184">
    <property type="entry name" value="Mannoside_phosphorylase"/>
</dbReference>
<comment type="similarity">
    <text evidence="3">Belongs to the glycosyl hydrolase 130 family.</text>
</comment>
<protein>
    <recommendedName>
        <fullName evidence="6">Glycosidase</fullName>
    </recommendedName>
</protein>
<evidence type="ECO:0000313" key="4">
    <source>
        <dbReference type="EMBL" id="OGM11669.1"/>
    </source>
</evidence>
<dbReference type="AlphaFoldDB" id="A0A1F7XA65"/>
<dbReference type="GO" id="GO:0016757">
    <property type="term" value="F:glycosyltransferase activity"/>
    <property type="evidence" value="ECO:0007669"/>
    <property type="project" value="UniProtKB-KW"/>
</dbReference>
<dbReference type="Proteomes" id="UP000179013">
    <property type="component" value="Unassembled WGS sequence"/>
</dbReference>
<dbReference type="PANTHER" id="PTHR34106:SF5">
    <property type="entry name" value="GLYCOSIDASE"/>
    <property type="match status" value="1"/>
</dbReference>
<dbReference type="PIRSF" id="PIRSF016202">
    <property type="entry name" value="PH1107"/>
    <property type="match status" value="1"/>
</dbReference>
<dbReference type="Pfam" id="PF04041">
    <property type="entry name" value="Glyco_hydro_130"/>
    <property type="match status" value="1"/>
</dbReference>
<dbReference type="InterPro" id="IPR023296">
    <property type="entry name" value="Glyco_hydro_beta-prop_sf"/>
</dbReference>
<evidence type="ECO:0000313" key="5">
    <source>
        <dbReference type="Proteomes" id="UP000179013"/>
    </source>
</evidence>
<sequence>MIKLTRFDKNPIVKPIQKHQWEAKATFNPAAIKLNDKIHIVYRAMSEDNTSTLGYGVTSDGFNLDYRSQEPIYVPRESFEQKSEGNRFSGCEDPRLTQIDEKIYMCYTAYDGKNVPRVAFSTINVKDFLDWNWKWSKPVLISPPDFDDKDAFIFPEKVKGKYLVIHRSGVDMDYAYMNDLNFDGSVWLEENRWISPRIGWWDSRKIGSAGPPLKTSEGWIQLYHGVSDSNIYRVGAILLDLEDPTKVIGRTEGPIFEPEKDYEVRGEVANVVFPCGAVQLGRDLFVYYGAADKVLGVATCNIDELVRILKLCKV</sequence>
<proteinExistence type="inferred from homology"/>
<dbReference type="CDD" id="cd18614">
    <property type="entry name" value="GH130"/>
    <property type="match status" value="1"/>
</dbReference>
<dbReference type="EMBL" id="MGFU01000055">
    <property type="protein sequence ID" value="OGM11669.1"/>
    <property type="molecule type" value="Genomic_DNA"/>
</dbReference>
<evidence type="ECO:0008006" key="6">
    <source>
        <dbReference type="Google" id="ProtNLM"/>
    </source>
</evidence>
<evidence type="ECO:0000256" key="3">
    <source>
        <dbReference type="ARBA" id="ARBA00024356"/>
    </source>
</evidence>
<dbReference type="PANTHER" id="PTHR34106">
    <property type="entry name" value="GLYCOSIDASE"/>
    <property type="match status" value="1"/>
</dbReference>